<keyword evidence="3" id="KW-1185">Reference proteome</keyword>
<feature type="compositionally biased region" description="Polar residues" evidence="1">
    <location>
        <begin position="13"/>
        <end position="39"/>
    </location>
</feature>
<feature type="compositionally biased region" description="Polar residues" evidence="1">
    <location>
        <begin position="305"/>
        <end position="319"/>
    </location>
</feature>
<evidence type="ECO:0000313" key="3">
    <source>
        <dbReference type="Proteomes" id="UP001303160"/>
    </source>
</evidence>
<feature type="compositionally biased region" description="Acidic residues" evidence="1">
    <location>
        <begin position="228"/>
        <end position="264"/>
    </location>
</feature>
<gene>
    <name evidence="2" type="ORF">QBC40DRAFT_275339</name>
</gene>
<comment type="caution">
    <text evidence="2">The sequence shown here is derived from an EMBL/GenBank/DDBJ whole genome shotgun (WGS) entry which is preliminary data.</text>
</comment>
<feature type="compositionally biased region" description="Acidic residues" evidence="1">
    <location>
        <begin position="112"/>
        <end position="157"/>
    </location>
</feature>
<feature type="region of interest" description="Disordered" evidence="1">
    <location>
        <begin position="1"/>
        <end position="168"/>
    </location>
</feature>
<protein>
    <submittedName>
        <fullName evidence="2">Uncharacterized protein</fullName>
    </submittedName>
</protein>
<organism evidence="2 3">
    <name type="scientific">Triangularia verruculosa</name>
    <dbReference type="NCBI Taxonomy" id="2587418"/>
    <lineage>
        <taxon>Eukaryota</taxon>
        <taxon>Fungi</taxon>
        <taxon>Dikarya</taxon>
        <taxon>Ascomycota</taxon>
        <taxon>Pezizomycotina</taxon>
        <taxon>Sordariomycetes</taxon>
        <taxon>Sordariomycetidae</taxon>
        <taxon>Sordariales</taxon>
        <taxon>Podosporaceae</taxon>
        <taxon>Triangularia</taxon>
    </lineage>
</organism>
<feature type="compositionally biased region" description="Basic and acidic residues" evidence="1">
    <location>
        <begin position="276"/>
        <end position="287"/>
    </location>
</feature>
<dbReference type="Proteomes" id="UP001303160">
    <property type="component" value="Unassembled WGS sequence"/>
</dbReference>
<dbReference type="AlphaFoldDB" id="A0AAN6XSN5"/>
<name>A0AAN6XSN5_9PEZI</name>
<accession>A0AAN6XSN5</accession>
<reference evidence="2" key="2">
    <citation type="submission" date="2023-05" db="EMBL/GenBank/DDBJ databases">
        <authorList>
            <consortium name="Lawrence Berkeley National Laboratory"/>
            <person name="Steindorff A."/>
            <person name="Hensen N."/>
            <person name="Bonometti L."/>
            <person name="Westerberg I."/>
            <person name="Brannstrom I.O."/>
            <person name="Guillou S."/>
            <person name="Cros-Aarteil S."/>
            <person name="Calhoun S."/>
            <person name="Haridas S."/>
            <person name="Kuo A."/>
            <person name="Mondo S."/>
            <person name="Pangilinan J."/>
            <person name="Riley R."/>
            <person name="Labutti K."/>
            <person name="Andreopoulos B."/>
            <person name="Lipzen A."/>
            <person name="Chen C."/>
            <person name="Yanf M."/>
            <person name="Daum C."/>
            <person name="Ng V."/>
            <person name="Clum A."/>
            <person name="Ohm R."/>
            <person name="Martin F."/>
            <person name="Silar P."/>
            <person name="Natvig D."/>
            <person name="Lalanne C."/>
            <person name="Gautier V."/>
            <person name="Ament-Velasquez S.L."/>
            <person name="Kruys A."/>
            <person name="Hutchinson M.I."/>
            <person name="Powell A.J."/>
            <person name="Barry K."/>
            <person name="Miller A.N."/>
            <person name="Grigoriev I.V."/>
            <person name="Debuchy R."/>
            <person name="Gladieux P."/>
            <person name="Thoren M.H."/>
            <person name="Johannesson H."/>
        </authorList>
    </citation>
    <scope>NUCLEOTIDE SEQUENCE</scope>
    <source>
        <strain evidence="2">CBS 315.58</strain>
    </source>
</reference>
<feature type="compositionally biased region" description="Acidic residues" evidence="1">
    <location>
        <begin position="42"/>
        <end position="87"/>
    </location>
</feature>
<sequence>MKKTNEHFLAIPTYSQKSGQWERNGSSSESDTFFRSLNQPEPDTDEEPTESPDDCMTDTEFDPELYIEEDDEDMDDAGDDKDEEDQFYDAVEHMGVVESVEPQDDVGNIYDADTEAEDDDQQQEDSSSEEDMEVDSDDSDNSDDSDDSDESDGDDPGLEALYKDPDEMTDAKWIASVRGAQRGANGMSFIEGSDHDIEAMTDAEFNASVRRAQRGRNGMSFTESPEHLDDESEDDDSGEEEGEEEDDEDEDRGGDEENESEDSEATISNPDMNFHSGEEGSDGERAGSSDQDGDENNPREPQPAKLQQSSTTDGGTEPSQVMEEGGPVISLGPPHASPDGVLPPTRER</sequence>
<evidence type="ECO:0000313" key="2">
    <source>
        <dbReference type="EMBL" id="KAK4203052.1"/>
    </source>
</evidence>
<dbReference type="EMBL" id="MU863892">
    <property type="protein sequence ID" value="KAK4203052.1"/>
    <property type="molecule type" value="Genomic_DNA"/>
</dbReference>
<proteinExistence type="predicted"/>
<reference evidence="2" key="1">
    <citation type="journal article" date="2023" name="Mol. Phylogenet. Evol.">
        <title>Genome-scale phylogeny and comparative genomics of the fungal order Sordariales.</title>
        <authorList>
            <person name="Hensen N."/>
            <person name="Bonometti L."/>
            <person name="Westerberg I."/>
            <person name="Brannstrom I.O."/>
            <person name="Guillou S."/>
            <person name="Cros-Aarteil S."/>
            <person name="Calhoun S."/>
            <person name="Haridas S."/>
            <person name="Kuo A."/>
            <person name="Mondo S."/>
            <person name="Pangilinan J."/>
            <person name="Riley R."/>
            <person name="LaButti K."/>
            <person name="Andreopoulos B."/>
            <person name="Lipzen A."/>
            <person name="Chen C."/>
            <person name="Yan M."/>
            <person name="Daum C."/>
            <person name="Ng V."/>
            <person name="Clum A."/>
            <person name="Steindorff A."/>
            <person name="Ohm R.A."/>
            <person name="Martin F."/>
            <person name="Silar P."/>
            <person name="Natvig D.O."/>
            <person name="Lalanne C."/>
            <person name="Gautier V."/>
            <person name="Ament-Velasquez S.L."/>
            <person name="Kruys A."/>
            <person name="Hutchinson M.I."/>
            <person name="Powell A.J."/>
            <person name="Barry K."/>
            <person name="Miller A.N."/>
            <person name="Grigoriev I.V."/>
            <person name="Debuchy R."/>
            <person name="Gladieux P."/>
            <person name="Hiltunen Thoren M."/>
            <person name="Johannesson H."/>
        </authorList>
    </citation>
    <scope>NUCLEOTIDE SEQUENCE</scope>
    <source>
        <strain evidence="2">CBS 315.58</strain>
    </source>
</reference>
<evidence type="ECO:0000256" key="1">
    <source>
        <dbReference type="SAM" id="MobiDB-lite"/>
    </source>
</evidence>
<feature type="region of interest" description="Disordered" evidence="1">
    <location>
        <begin position="208"/>
        <end position="348"/>
    </location>
</feature>